<keyword evidence="1" id="KW-0808">Transferase</keyword>
<accession>A0A3E0D940</accession>
<dbReference type="Pfam" id="PF13469">
    <property type="entry name" value="Sulfotransfer_3"/>
    <property type="match status" value="1"/>
</dbReference>
<dbReference type="EMBL" id="QUNG01000021">
    <property type="protein sequence ID" value="REG78451.1"/>
    <property type="molecule type" value="Genomic_DNA"/>
</dbReference>
<sequence>MKIKCILKNALKKVRNKYLFNKKAKQIAAWKDQSPIFILGTQKTGTTAIAALLAKSCNEEVTLDLLKSIKDPAWLLRVPYGLQPFSDIVAKYEKDFSKKMIKEPWLTYFYEDLVTLYPKAKFVMVVRDPFSTIRSVLNRLQIPGDKARIDQDAYTDLTNIKIWKLALDSSWSGRPSEDYITAMAHRWDIASRVYLDNQDRFHLIRYEDFNADKQAAIAALSTALGYHSHGDIEPYLDIQYQVKGKRDTDLKAFFGGENYQKIARICGDSAAQLGYTI</sequence>
<dbReference type="RefSeq" id="WP_115899195.1">
    <property type="nucleotide sequence ID" value="NZ_QUNG01000021.1"/>
</dbReference>
<dbReference type="GO" id="GO:0016740">
    <property type="term" value="F:transferase activity"/>
    <property type="evidence" value="ECO:0007669"/>
    <property type="project" value="UniProtKB-KW"/>
</dbReference>
<proteinExistence type="predicted"/>
<organism evidence="1 2">
    <name type="scientific">Marinomonas pollencensis</name>
    <dbReference type="NCBI Taxonomy" id="491954"/>
    <lineage>
        <taxon>Bacteria</taxon>
        <taxon>Pseudomonadati</taxon>
        <taxon>Pseudomonadota</taxon>
        <taxon>Gammaproteobacteria</taxon>
        <taxon>Oceanospirillales</taxon>
        <taxon>Oceanospirillaceae</taxon>
        <taxon>Marinomonas</taxon>
    </lineage>
</organism>
<reference evidence="1 2" key="1">
    <citation type="submission" date="2018-08" db="EMBL/GenBank/DDBJ databases">
        <title>Genomic Encyclopedia of Type Strains, Phase III (KMG-III): the genomes of soil and plant-associated and newly described type strains.</title>
        <authorList>
            <person name="Whitman W."/>
        </authorList>
    </citation>
    <scope>NUCLEOTIDE SEQUENCE [LARGE SCALE GENOMIC DNA]</scope>
    <source>
        <strain evidence="1 2">CECT 7375</strain>
    </source>
</reference>
<dbReference type="OrthoDB" id="1441538at2"/>
<dbReference type="Proteomes" id="UP000256542">
    <property type="component" value="Unassembled WGS sequence"/>
</dbReference>
<dbReference type="Gene3D" id="3.40.50.300">
    <property type="entry name" value="P-loop containing nucleotide triphosphate hydrolases"/>
    <property type="match status" value="1"/>
</dbReference>
<evidence type="ECO:0000313" key="2">
    <source>
        <dbReference type="Proteomes" id="UP000256542"/>
    </source>
</evidence>
<keyword evidence="2" id="KW-1185">Reference proteome</keyword>
<protein>
    <submittedName>
        <fullName evidence="1">Sulfotransferase family protein</fullName>
    </submittedName>
</protein>
<gene>
    <name evidence="1" type="ORF">DFP81_1216</name>
</gene>
<name>A0A3E0D940_9GAMM</name>
<dbReference type="InterPro" id="IPR027417">
    <property type="entry name" value="P-loop_NTPase"/>
</dbReference>
<dbReference type="SUPFAM" id="SSF52540">
    <property type="entry name" value="P-loop containing nucleoside triphosphate hydrolases"/>
    <property type="match status" value="1"/>
</dbReference>
<evidence type="ECO:0000313" key="1">
    <source>
        <dbReference type="EMBL" id="REG78451.1"/>
    </source>
</evidence>
<dbReference type="AlphaFoldDB" id="A0A3E0D940"/>
<comment type="caution">
    <text evidence="1">The sequence shown here is derived from an EMBL/GenBank/DDBJ whole genome shotgun (WGS) entry which is preliminary data.</text>
</comment>